<dbReference type="InterPro" id="IPR029035">
    <property type="entry name" value="DHS-like_NAD/FAD-binding_dom"/>
</dbReference>
<dbReference type="InterPro" id="IPR045852">
    <property type="entry name" value="UNC80_central"/>
</dbReference>
<dbReference type="GO" id="GO:0005261">
    <property type="term" value="F:monoatomic cation channel activity"/>
    <property type="evidence" value="ECO:0007669"/>
    <property type="project" value="TreeGrafter"/>
</dbReference>
<dbReference type="OrthoDB" id="5584001at2759"/>
<accession>A0A6H5GHZ7</accession>
<evidence type="ECO:0000313" key="4">
    <source>
        <dbReference type="EMBL" id="CAB0001631.1"/>
    </source>
</evidence>
<sequence length="693" mass="78541">LNSGNMGISDIVRAPFLQKNLANPAEVPPSGCACESKCRNIPLTADRRFLSPSKLFLMIPGMQYFKRDNREKPFEPVIEADKKVPIEDPPDRFGLKLNEDKIAHNEAHQAINNSANHLEPQSSPTVEISVPVPITVQPLLPMPIPEVCKVDRALQIDEIPKIDRGDSTRSNPALLAEVDVAVIIPEEPEKDKEERRKKKKKRTPRGSNVNINRECLNIIVSGPIHMALDYFNGQKLNKIVTIGGAGISTAANIPDFRSPDSGLYSKLEKYDLPTPQSVFEKEYFDKNPKPFFALLKEVLRYTGDNRRDWCMETSPHPIITVTEHTPAPSPDFVKHKHRLPGLGSVDSSVDFRKGLRRSKTDSQINYSFDGVPEAPGSSHYITPEGDIDLAVVMKTKSEEVWQDLLILGATKESLGRSILRRSRQPGAPVVSRATSLLECAHFVHQCNKGQWPTWMKHNMSLSRPSGPHNSIRNSSTTVRRSHIVQRAMGNMFYQWAEVERKISFVLQEPDNESEASSNTTLALQSAGPNRCRTSEKCRHFRIEVIHPNLGKRFPGRKVQECSVTTSRRRVRPIPTIRMKLPPCHGLRCTEKNLGYQEMMKKHHRKNQLRSRRARKGAKCQTKFHRSRSKNLRKTKRRKRTKTSELKCWDHGCQIPQGQNQDDDRKISGSNFKPHCSKYSAQGTHHQQSVIQKS</sequence>
<feature type="compositionally biased region" description="Basic residues" evidence="2">
    <location>
        <begin position="195"/>
        <end position="204"/>
    </location>
</feature>
<dbReference type="GO" id="GO:0030424">
    <property type="term" value="C:axon"/>
    <property type="evidence" value="ECO:0007669"/>
    <property type="project" value="TreeGrafter"/>
</dbReference>
<dbReference type="SUPFAM" id="SSF52467">
    <property type="entry name" value="DHS-like NAD/FAD-binding domain"/>
    <property type="match status" value="1"/>
</dbReference>
<name>A0A6H5GHZ7_9HEMI</name>
<dbReference type="InterPro" id="IPR026591">
    <property type="entry name" value="Sirtuin_cat_small_dom_sf"/>
</dbReference>
<feature type="region of interest" description="Disordered" evidence="2">
    <location>
        <begin position="186"/>
        <end position="207"/>
    </location>
</feature>
<keyword evidence="5" id="KW-1185">Reference proteome</keyword>
<dbReference type="Proteomes" id="UP000479000">
    <property type="component" value="Unassembled WGS sequence"/>
</dbReference>
<dbReference type="PANTHER" id="PTHR31781">
    <property type="entry name" value="UNC80"/>
    <property type="match status" value="1"/>
</dbReference>
<dbReference type="EMBL" id="CADCXU010011217">
    <property type="protein sequence ID" value="CAB0001631.1"/>
    <property type="molecule type" value="Genomic_DNA"/>
</dbReference>
<dbReference type="AlphaFoldDB" id="A0A6H5GHZ7"/>
<feature type="compositionally biased region" description="Polar residues" evidence="2">
    <location>
        <begin position="678"/>
        <end position="693"/>
    </location>
</feature>
<evidence type="ECO:0000256" key="2">
    <source>
        <dbReference type="SAM" id="MobiDB-lite"/>
    </source>
</evidence>
<dbReference type="Pfam" id="PF02146">
    <property type="entry name" value="SIR2"/>
    <property type="match status" value="1"/>
</dbReference>
<dbReference type="GO" id="GO:0034703">
    <property type="term" value="C:cation channel complex"/>
    <property type="evidence" value="ECO:0007669"/>
    <property type="project" value="TreeGrafter"/>
</dbReference>
<dbReference type="GO" id="GO:0016740">
    <property type="term" value="F:transferase activity"/>
    <property type="evidence" value="ECO:0007669"/>
    <property type="project" value="UniProtKB-KW"/>
</dbReference>
<keyword evidence="1" id="KW-0808">Transferase</keyword>
<feature type="non-terminal residue" evidence="4">
    <location>
        <position position="1"/>
    </location>
</feature>
<feature type="region of interest" description="Disordered" evidence="2">
    <location>
        <begin position="655"/>
        <end position="693"/>
    </location>
</feature>
<protein>
    <recommendedName>
        <fullName evidence="3">Protein UNC80 central region domain-containing protein</fullName>
    </recommendedName>
</protein>
<evidence type="ECO:0000256" key="1">
    <source>
        <dbReference type="ARBA" id="ARBA00022679"/>
    </source>
</evidence>
<dbReference type="GO" id="GO:0055080">
    <property type="term" value="P:monoatomic cation homeostasis"/>
    <property type="evidence" value="ECO:0007669"/>
    <property type="project" value="TreeGrafter"/>
</dbReference>
<proteinExistence type="predicted"/>
<organism evidence="4 5">
    <name type="scientific">Nesidiocoris tenuis</name>
    <dbReference type="NCBI Taxonomy" id="355587"/>
    <lineage>
        <taxon>Eukaryota</taxon>
        <taxon>Metazoa</taxon>
        <taxon>Ecdysozoa</taxon>
        <taxon>Arthropoda</taxon>
        <taxon>Hexapoda</taxon>
        <taxon>Insecta</taxon>
        <taxon>Pterygota</taxon>
        <taxon>Neoptera</taxon>
        <taxon>Paraneoptera</taxon>
        <taxon>Hemiptera</taxon>
        <taxon>Heteroptera</taxon>
        <taxon>Panheteroptera</taxon>
        <taxon>Cimicomorpha</taxon>
        <taxon>Miridae</taxon>
        <taxon>Dicyphina</taxon>
        <taxon>Nesidiocoris</taxon>
    </lineage>
</organism>
<dbReference type="InterPro" id="IPR003000">
    <property type="entry name" value="Sirtuin"/>
</dbReference>
<feature type="domain" description="Protein UNC80 central region" evidence="3">
    <location>
        <begin position="427"/>
        <end position="497"/>
    </location>
</feature>
<dbReference type="Pfam" id="PF19424">
    <property type="entry name" value="UNC80"/>
    <property type="match status" value="1"/>
</dbReference>
<dbReference type="PANTHER" id="PTHR31781:SF1">
    <property type="entry name" value="PROTEIN UNC-80 HOMOLOG"/>
    <property type="match status" value="1"/>
</dbReference>
<evidence type="ECO:0000313" key="5">
    <source>
        <dbReference type="Proteomes" id="UP000479000"/>
    </source>
</evidence>
<feature type="region of interest" description="Disordered" evidence="2">
    <location>
        <begin position="602"/>
        <end position="642"/>
    </location>
</feature>
<dbReference type="GO" id="GO:0070403">
    <property type="term" value="F:NAD+ binding"/>
    <property type="evidence" value="ECO:0007669"/>
    <property type="project" value="InterPro"/>
</dbReference>
<evidence type="ECO:0000259" key="3">
    <source>
        <dbReference type="Pfam" id="PF19424"/>
    </source>
</evidence>
<dbReference type="Gene3D" id="3.30.1600.10">
    <property type="entry name" value="SIR2/SIRT2 'Small Domain"/>
    <property type="match status" value="1"/>
</dbReference>
<reference evidence="4 5" key="1">
    <citation type="submission" date="2020-02" db="EMBL/GenBank/DDBJ databases">
        <authorList>
            <person name="Ferguson B K."/>
        </authorList>
    </citation>
    <scope>NUCLEOTIDE SEQUENCE [LARGE SCALE GENOMIC DNA]</scope>
</reference>
<feature type="compositionally biased region" description="Basic residues" evidence="2">
    <location>
        <begin position="602"/>
        <end position="640"/>
    </location>
</feature>
<gene>
    <name evidence="4" type="ORF">NTEN_LOCUS7418</name>
</gene>